<evidence type="ECO:0000256" key="3">
    <source>
        <dbReference type="ARBA" id="ARBA00023242"/>
    </source>
</evidence>
<dbReference type="Proteomes" id="UP001498771">
    <property type="component" value="Unassembled WGS sequence"/>
</dbReference>
<keyword evidence="3" id="KW-0539">Nucleus</keyword>
<dbReference type="Gene3D" id="3.30.70.330">
    <property type="match status" value="1"/>
</dbReference>
<accession>A0ABR1F7B9</accession>
<feature type="domain" description="RRM" evidence="7">
    <location>
        <begin position="100"/>
        <end position="178"/>
    </location>
</feature>
<feature type="region of interest" description="Disordered" evidence="6">
    <location>
        <begin position="51"/>
        <end position="79"/>
    </location>
</feature>
<evidence type="ECO:0000256" key="2">
    <source>
        <dbReference type="ARBA" id="ARBA00022884"/>
    </source>
</evidence>
<dbReference type="PROSITE" id="PS50102">
    <property type="entry name" value="RRM"/>
    <property type="match status" value="1"/>
</dbReference>
<evidence type="ECO:0000256" key="4">
    <source>
        <dbReference type="ARBA" id="ARBA00023274"/>
    </source>
</evidence>
<proteinExistence type="predicted"/>
<dbReference type="PANTHER" id="PTHR13952">
    <property type="entry name" value="U1 SMALL NUCLEAR RIBONUCLEOPROTEIN 70 KD"/>
    <property type="match status" value="1"/>
</dbReference>
<reference evidence="8 9" key="1">
    <citation type="submission" date="2024-03" db="EMBL/GenBank/DDBJ databases">
        <title>Genome-scale model development and genomic sequencing of the oleaginous clade Lipomyces.</title>
        <authorList>
            <consortium name="Lawrence Berkeley National Laboratory"/>
            <person name="Czajka J.J."/>
            <person name="Han Y."/>
            <person name="Kim J."/>
            <person name="Mondo S.J."/>
            <person name="Hofstad B.A."/>
            <person name="Robles A."/>
            <person name="Haridas S."/>
            <person name="Riley R."/>
            <person name="LaButti K."/>
            <person name="Pangilinan J."/>
            <person name="Andreopoulos W."/>
            <person name="Lipzen A."/>
            <person name="Yan J."/>
            <person name="Wang M."/>
            <person name="Ng V."/>
            <person name="Grigoriev I.V."/>
            <person name="Spatafora J.W."/>
            <person name="Magnuson J.K."/>
            <person name="Baker S.E."/>
            <person name="Pomraning K.R."/>
        </authorList>
    </citation>
    <scope>NUCLEOTIDE SEQUENCE [LARGE SCALE GENOMIC DNA]</scope>
    <source>
        <strain evidence="8 9">Phaff 52-87</strain>
    </source>
</reference>
<dbReference type="InterPro" id="IPR051183">
    <property type="entry name" value="U1_U11-U12_snRNP_70-35kDa"/>
</dbReference>
<dbReference type="GO" id="GO:1990904">
    <property type="term" value="C:ribonucleoprotein complex"/>
    <property type="evidence" value="ECO:0007669"/>
    <property type="project" value="UniProtKB-KW"/>
</dbReference>
<sequence>MTDKLPPPLLALFAPRPPLRYLPPTDVAPEKRSTAQISGVAKFLDILNTPDPSYVPTESQTEAIERRQKEKKEEHEKRLKEALEKWNPKEDPLVKGDPFQTLFIARLGYDVTEKDLDDELSKFGRVERIRIVRNKESSNSRGYAFAVFAREQDMRAAYKELNGTRIKGRRVLVDVERARTVKNWKPRRLGGGLGGRHYTKAALLRPATRDSRDRERERDGFRGGYRGGRDNGHEHRSGANEYPTGPRSDRFRNRDRDRDGRGDRGGRGERSFRDDRGDRDRYRDHHREDRHDRYGSDRRDSHRDRDDRRGDRRGGDVDDSDRYKRMRYT</sequence>
<dbReference type="GeneID" id="90037887"/>
<dbReference type="RefSeq" id="XP_064768772.1">
    <property type="nucleotide sequence ID" value="XM_064912375.1"/>
</dbReference>
<evidence type="ECO:0000256" key="5">
    <source>
        <dbReference type="PROSITE-ProRule" id="PRU00176"/>
    </source>
</evidence>
<evidence type="ECO:0000313" key="8">
    <source>
        <dbReference type="EMBL" id="KAK7205739.1"/>
    </source>
</evidence>
<dbReference type="Pfam" id="PF12220">
    <property type="entry name" value="U1snRNP70_N"/>
    <property type="match status" value="1"/>
</dbReference>
<evidence type="ECO:0000256" key="6">
    <source>
        <dbReference type="SAM" id="MobiDB-lite"/>
    </source>
</evidence>
<evidence type="ECO:0000259" key="7">
    <source>
        <dbReference type="PROSITE" id="PS50102"/>
    </source>
</evidence>
<evidence type="ECO:0000313" key="9">
    <source>
        <dbReference type="Proteomes" id="UP001498771"/>
    </source>
</evidence>
<keyword evidence="9" id="KW-1185">Reference proteome</keyword>
<dbReference type="EMBL" id="JBBJBU010000004">
    <property type="protein sequence ID" value="KAK7205739.1"/>
    <property type="molecule type" value="Genomic_DNA"/>
</dbReference>
<dbReference type="InterPro" id="IPR012677">
    <property type="entry name" value="Nucleotide-bd_a/b_plait_sf"/>
</dbReference>
<keyword evidence="2 5" id="KW-0694">RNA-binding</keyword>
<feature type="compositionally biased region" description="Basic and acidic residues" evidence="6">
    <location>
        <begin position="63"/>
        <end position="79"/>
    </location>
</feature>
<name>A0ABR1F7B9_9ASCO</name>
<dbReference type="SMART" id="SM00360">
    <property type="entry name" value="RRM"/>
    <property type="match status" value="1"/>
</dbReference>
<comment type="subcellular location">
    <subcellularLocation>
        <location evidence="1">Nucleus</location>
    </subcellularLocation>
</comment>
<feature type="compositionally biased region" description="Basic and acidic residues" evidence="6">
    <location>
        <begin position="207"/>
        <end position="238"/>
    </location>
</feature>
<feature type="compositionally biased region" description="Basic and acidic residues" evidence="6">
    <location>
        <begin position="247"/>
        <end position="323"/>
    </location>
</feature>
<dbReference type="InterPro" id="IPR035979">
    <property type="entry name" value="RBD_domain_sf"/>
</dbReference>
<dbReference type="InterPro" id="IPR022023">
    <property type="entry name" value="U1snRNP70_N"/>
</dbReference>
<feature type="region of interest" description="Disordered" evidence="6">
    <location>
        <begin position="185"/>
        <end position="329"/>
    </location>
</feature>
<dbReference type="InterPro" id="IPR000504">
    <property type="entry name" value="RRM_dom"/>
</dbReference>
<gene>
    <name evidence="8" type="ORF">BZA70DRAFT_276935</name>
</gene>
<evidence type="ECO:0000256" key="1">
    <source>
        <dbReference type="ARBA" id="ARBA00004123"/>
    </source>
</evidence>
<comment type="caution">
    <text evidence="8">The sequence shown here is derived from an EMBL/GenBank/DDBJ whole genome shotgun (WGS) entry which is preliminary data.</text>
</comment>
<dbReference type="PANTHER" id="PTHR13952:SF5">
    <property type="entry name" value="U1 SMALL NUCLEAR RIBONUCLEOPROTEIN 70 KDA"/>
    <property type="match status" value="1"/>
</dbReference>
<dbReference type="Pfam" id="PF00076">
    <property type="entry name" value="RRM_1"/>
    <property type="match status" value="1"/>
</dbReference>
<organism evidence="8 9">
    <name type="scientific">Myxozyma melibiosi</name>
    <dbReference type="NCBI Taxonomy" id="54550"/>
    <lineage>
        <taxon>Eukaryota</taxon>
        <taxon>Fungi</taxon>
        <taxon>Dikarya</taxon>
        <taxon>Ascomycota</taxon>
        <taxon>Saccharomycotina</taxon>
        <taxon>Lipomycetes</taxon>
        <taxon>Lipomycetales</taxon>
        <taxon>Lipomycetaceae</taxon>
        <taxon>Myxozyma</taxon>
    </lineage>
</organism>
<keyword evidence="4 8" id="KW-0687">Ribonucleoprotein</keyword>
<dbReference type="SUPFAM" id="SSF54928">
    <property type="entry name" value="RNA-binding domain, RBD"/>
    <property type="match status" value="1"/>
</dbReference>
<protein>
    <submittedName>
        <fullName evidence="8">U1 small nuclear ribonucleoprotein of 70kDa MW N terminal-domain-containing protein</fullName>
    </submittedName>
</protein>